<sequence>MQSHNRSLSSAMISHDLQDWLTRTSAEPAPLPNCCCEQSTCASSELFHDTIKRLEGESRLAAEIGQSLLLKYEKFVQEDEQRRREYEQKVRKTANMLLNCLI</sequence>
<keyword evidence="3" id="KW-1185">Reference proteome</keyword>
<evidence type="ECO:0000256" key="1">
    <source>
        <dbReference type="SAM" id="Coils"/>
    </source>
</evidence>
<evidence type="ECO:0000313" key="3">
    <source>
        <dbReference type="Proteomes" id="UP001206595"/>
    </source>
</evidence>
<organism evidence="2 3">
    <name type="scientific">Umbelopsis ramanniana AG</name>
    <dbReference type="NCBI Taxonomy" id="1314678"/>
    <lineage>
        <taxon>Eukaryota</taxon>
        <taxon>Fungi</taxon>
        <taxon>Fungi incertae sedis</taxon>
        <taxon>Mucoromycota</taxon>
        <taxon>Mucoromycotina</taxon>
        <taxon>Umbelopsidomycetes</taxon>
        <taxon>Umbelopsidales</taxon>
        <taxon>Umbelopsidaceae</taxon>
        <taxon>Umbelopsis</taxon>
    </lineage>
</organism>
<feature type="coiled-coil region" evidence="1">
    <location>
        <begin position="69"/>
        <end position="96"/>
    </location>
</feature>
<evidence type="ECO:0000313" key="2">
    <source>
        <dbReference type="EMBL" id="KAI8576623.1"/>
    </source>
</evidence>
<reference evidence="2" key="1">
    <citation type="submission" date="2021-06" db="EMBL/GenBank/DDBJ databases">
        <authorList>
            <consortium name="DOE Joint Genome Institute"/>
            <person name="Mondo S.J."/>
            <person name="Amses K.R."/>
            <person name="Simmons D.R."/>
            <person name="Longcore J.E."/>
            <person name="Seto K."/>
            <person name="Alves G.H."/>
            <person name="Bonds A.E."/>
            <person name="Quandt C.A."/>
            <person name="Davis W.J."/>
            <person name="Chang Y."/>
            <person name="Letcher P.M."/>
            <person name="Powell M.J."/>
            <person name="Kuo A."/>
            <person name="Labutti K."/>
            <person name="Pangilinan J."/>
            <person name="Andreopoulos W."/>
            <person name="Tritt A."/>
            <person name="Riley R."/>
            <person name="Hundley H."/>
            <person name="Johnson J."/>
            <person name="Lipzen A."/>
            <person name="Barry K."/>
            <person name="Berbee M.L."/>
            <person name="Buchler N.E."/>
            <person name="Grigoriev I.V."/>
            <person name="Spatafora J.W."/>
            <person name="Stajich J.E."/>
            <person name="James T.Y."/>
        </authorList>
    </citation>
    <scope>NUCLEOTIDE SEQUENCE</scope>
    <source>
        <strain evidence="2">AG</strain>
    </source>
</reference>
<dbReference type="RefSeq" id="XP_051441627.1">
    <property type="nucleotide sequence ID" value="XM_051583942.1"/>
</dbReference>
<reference evidence="2" key="2">
    <citation type="journal article" date="2022" name="Proc. Natl. Acad. Sci. U.S.A.">
        <title>Diploid-dominant life cycles characterize the early evolution of Fungi.</title>
        <authorList>
            <person name="Amses K.R."/>
            <person name="Simmons D.R."/>
            <person name="Longcore J.E."/>
            <person name="Mondo S.J."/>
            <person name="Seto K."/>
            <person name="Jeronimo G.H."/>
            <person name="Bonds A.E."/>
            <person name="Quandt C.A."/>
            <person name="Davis W.J."/>
            <person name="Chang Y."/>
            <person name="Federici B.A."/>
            <person name="Kuo A."/>
            <person name="LaButti K."/>
            <person name="Pangilinan J."/>
            <person name="Andreopoulos W."/>
            <person name="Tritt A."/>
            <person name="Riley R."/>
            <person name="Hundley H."/>
            <person name="Johnson J."/>
            <person name="Lipzen A."/>
            <person name="Barry K."/>
            <person name="Lang B.F."/>
            <person name="Cuomo C.A."/>
            <person name="Buchler N.E."/>
            <person name="Grigoriev I.V."/>
            <person name="Spatafora J.W."/>
            <person name="Stajich J.E."/>
            <person name="James T.Y."/>
        </authorList>
    </citation>
    <scope>NUCLEOTIDE SEQUENCE</scope>
    <source>
        <strain evidence="2">AG</strain>
    </source>
</reference>
<dbReference type="GeneID" id="75909292"/>
<dbReference type="AlphaFoldDB" id="A0AAD5E3S7"/>
<dbReference type="EMBL" id="MU620952">
    <property type="protein sequence ID" value="KAI8576623.1"/>
    <property type="molecule type" value="Genomic_DNA"/>
</dbReference>
<proteinExistence type="predicted"/>
<dbReference type="Proteomes" id="UP001206595">
    <property type="component" value="Unassembled WGS sequence"/>
</dbReference>
<name>A0AAD5E3S7_UMBRA</name>
<keyword evidence="1" id="KW-0175">Coiled coil</keyword>
<protein>
    <submittedName>
        <fullName evidence="2">Uncharacterized protein</fullName>
    </submittedName>
</protein>
<accession>A0AAD5E3S7</accession>
<comment type="caution">
    <text evidence="2">The sequence shown here is derived from an EMBL/GenBank/DDBJ whole genome shotgun (WGS) entry which is preliminary data.</text>
</comment>
<gene>
    <name evidence="2" type="ORF">K450DRAFT_119685</name>
</gene>